<keyword evidence="4" id="KW-1185">Reference proteome</keyword>
<name>A0ABD2I1H0_9BILA</name>
<accession>A0ABD2I1H0</accession>
<evidence type="ECO:0000313" key="3">
    <source>
        <dbReference type="EMBL" id="KAL3071215.1"/>
    </source>
</evidence>
<comment type="caution">
    <text evidence="3">The sequence shown here is derived from an EMBL/GenBank/DDBJ whole genome shotgun (WGS) entry which is preliminary data.</text>
</comment>
<gene>
    <name evidence="3" type="ORF">niasHT_035541</name>
</gene>
<evidence type="ECO:0000313" key="4">
    <source>
        <dbReference type="Proteomes" id="UP001620626"/>
    </source>
</evidence>
<keyword evidence="2" id="KW-0472">Membrane</keyword>
<evidence type="ECO:0008006" key="5">
    <source>
        <dbReference type="Google" id="ProtNLM"/>
    </source>
</evidence>
<dbReference type="AlphaFoldDB" id="A0ABD2I1H0"/>
<dbReference type="Proteomes" id="UP001620626">
    <property type="component" value="Unassembled WGS sequence"/>
</dbReference>
<dbReference type="EMBL" id="JBICBT010001363">
    <property type="protein sequence ID" value="KAL3071215.1"/>
    <property type="molecule type" value="Genomic_DNA"/>
</dbReference>
<feature type="region of interest" description="Disordered" evidence="1">
    <location>
        <begin position="1"/>
        <end position="25"/>
    </location>
</feature>
<organism evidence="3 4">
    <name type="scientific">Heterodera trifolii</name>
    <dbReference type="NCBI Taxonomy" id="157864"/>
    <lineage>
        <taxon>Eukaryota</taxon>
        <taxon>Metazoa</taxon>
        <taxon>Ecdysozoa</taxon>
        <taxon>Nematoda</taxon>
        <taxon>Chromadorea</taxon>
        <taxon>Rhabditida</taxon>
        <taxon>Tylenchina</taxon>
        <taxon>Tylenchomorpha</taxon>
        <taxon>Tylenchoidea</taxon>
        <taxon>Heteroderidae</taxon>
        <taxon>Heteroderinae</taxon>
        <taxon>Heterodera</taxon>
    </lineage>
</organism>
<evidence type="ECO:0000256" key="1">
    <source>
        <dbReference type="SAM" id="MobiDB-lite"/>
    </source>
</evidence>
<sequence>MLNPSADGNQQHQSTKTANKKGVKVGSKVKLQKKLKSGVKSSKLGMALFYVFMLITLFVPHVPTNVMLRYDNHSVPIEQQFVSCQPMDNGIIGQKCEFIVEQMALNKDMPNVTI</sequence>
<evidence type="ECO:0000256" key="2">
    <source>
        <dbReference type="SAM" id="Phobius"/>
    </source>
</evidence>
<proteinExistence type="predicted"/>
<feature type="transmembrane region" description="Helical" evidence="2">
    <location>
        <begin position="44"/>
        <end position="62"/>
    </location>
</feature>
<feature type="compositionally biased region" description="Polar residues" evidence="1">
    <location>
        <begin position="1"/>
        <end position="17"/>
    </location>
</feature>
<keyword evidence="2" id="KW-1133">Transmembrane helix</keyword>
<reference evidence="3 4" key="1">
    <citation type="submission" date="2024-10" db="EMBL/GenBank/DDBJ databases">
        <authorList>
            <person name="Kim D."/>
        </authorList>
    </citation>
    <scope>NUCLEOTIDE SEQUENCE [LARGE SCALE GENOMIC DNA]</scope>
    <source>
        <strain evidence="3">BH-2024</strain>
    </source>
</reference>
<protein>
    <recommendedName>
        <fullName evidence="5">Transmembrane protein</fullName>
    </recommendedName>
</protein>
<keyword evidence="2" id="KW-0812">Transmembrane</keyword>